<dbReference type="Pfam" id="PF01464">
    <property type="entry name" value="SLT"/>
    <property type="match status" value="1"/>
</dbReference>
<dbReference type="Pfam" id="PF00760">
    <property type="entry name" value="Cucumo_coat"/>
    <property type="match status" value="1"/>
</dbReference>
<dbReference type="InterPro" id="IPR000189">
    <property type="entry name" value="Transglyc_AS"/>
</dbReference>
<dbReference type="GO" id="GO:0042597">
    <property type="term" value="C:periplasmic space"/>
    <property type="evidence" value="ECO:0007669"/>
    <property type="project" value="InterPro"/>
</dbReference>
<dbReference type="AlphaFoldDB" id="A0A166YBE3"/>
<organism evidence="6 7">
    <name type="scientific">Pseudoalteromonas luteoviolacea DSM 6061</name>
    <dbReference type="NCBI Taxonomy" id="1365250"/>
    <lineage>
        <taxon>Bacteria</taxon>
        <taxon>Pseudomonadati</taxon>
        <taxon>Pseudomonadota</taxon>
        <taxon>Gammaproteobacteria</taxon>
        <taxon>Alteromonadales</taxon>
        <taxon>Pseudoalteromonadaceae</taxon>
        <taxon>Pseudoalteromonas</taxon>
    </lineage>
</organism>
<feature type="chain" id="PRO_5007882678" evidence="3">
    <location>
        <begin position="27"/>
        <end position="636"/>
    </location>
</feature>
<dbReference type="Gene3D" id="1.10.530.10">
    <property type="match status" value="1"/>
</dbReference>
<dbReference type="RefSeq" id="WP_063356042.1">
    <property type="nucleotide sequence ID" value="NZ_AQHB01000037.1"/>
</dbReference>
<dbReference type="GO" id="GO:0000270">
    <property type="term" value="P:peptidoglycan metabolic process"/>
    <property type="evidence" value="ECO:0007669"/>
    <property type="project" value="InterPro"/>
</dbReference>
<dbReference type="CDD" id="cd13401">
    <property type="entry name" value="Slt70-like"/>
    <property type="match status" value="1"/>
</dbReference>
<feature type="domain" description="Transglycosylase SLT" evidence="4">
    <location>
        <begin position="476"/>
        <end position="580"/>
    </location>
</feature>
<dbReference type="SUPFAM" id="SSF48435">
    <property type="entry name" value="Bacterial muramidases"/>
    <property type="match status" value="1"/>
</dbReference>
<dbReference type="GO" id="GO:0008933">
    <property type="term" value="F:peptidoglycan lytic transglycosylase activity"/>
    <property type="evidence" value="ECO:0007669"/>
    <property type="project" value="InterPro"/>
</dbReference>
<feature type="domain" description="Lytic transglycosylase superhelical linker" evidence="5">
    <location>
        <begin position="399"/>
        <end position="465"/>
    </location>
</feature>
<evidence type="ECO:0000313" key="6">
    <source>
        <dbReference type="EMBL" id="KZN42092.1"/>
    </source>
</evidence>
<dbReference type="InterPro" id="IPR023346">
    <property type="entry name" value="Lysozyme-like_dom_sf"/>
</dbReference>
<dbReference type="PANTHER" id="PTHR37423">
    <property type="entry name" value="SOLUBLE LYTIC MUREIN TRANSGLYCOSYLASE-RELATED"/>
    <property type="match status" value="1"/>
</dbReference>
<evidence type="ECO:0000259" key="5">
    <source>
        <dbReference type="Pfam" id="PF14718"/>
    </source>
</evidence>
<evidence type="ECO:0000256" key="3">
    <source>
        <dbReference type="SAM" id="SignalP"/>
    </source>
</evidence>
<dbReference type="PATRIC" id="fig|1365250.3.peg.1169"/>
<dbReference type="EMBL" id="AUYB01000085">
    <property type="protein sequence ID" value="KZN42092.1"/>
    <property type="molecule type" value="Genomic_DNA"/>
</dbReference>
<keyword evidence="7" id="KW-1185">Reference proteome</keyword>
<dbReference type="GO" id="GO:0016020">
    <property type="term" value="C:membrane"/>
    <property type="evidence" value="ECO:0007669"/>
    <property type="project" value="InterPro"/>
</dbReference>
<feature type="signal peptide" evidence="3">
    <location>
        <begin position="1"/>
        <end position="26"/>
    </location>
</feature>
<evidence type="ECO:0000256" key="2">
    <source>
        <dbReference type="ARBA" id="ARBA00022729"/>
    </source>
</evidence>
<dbReference type="PANTHER" id="PTHR37423:SF5">
    <property type="entry name" value="SOLUBLE LYTIC MUREIN TRANSGLYCOSYLASE"/>
    <property type="match status" value="1"/>
</dbReference>
<sequence>MKLWFSGLVASSICACFSIVSVNSYAQKAHQDFLTAERVAWSGNHAKFKQSLVSLDHPLKPYVEMTFYKRHPKLKYQDDIAQFLSVYDHTPLDWPVRKSWLNYLKRRGKKALFIEHYQETNNADLKCSYLQFQLDLGAPQKAILDQVAPLWVVGKSQPKACDKLFSAWQKAGYRSQELIWQRITKAAQDGQTSLVKYLKTLLPRNEAYLADLYVAVRRDPSAAAGLYRYKKRTLKESEIAVYGVRRLIWRDPKLALRAWDKLQGMFDFSQAQKDSVAYRFALALASKGHEQARFWLNKVPVEKQDVKLRQWLMSNMLKEQDWAGIAALFTGMQNLSNGQTYWLGYSYFKRGDNAKATALWQNLALKRDYYGFLAAARLDLPPAMNAKELDVADHTLQTVSQAPGFKRAKALYELDRFTQARREWNYLTNTSSTEEKLAASLLAAELDWYDSTIYTLAQIKAWNYVDLRFPMAFDTLFERYSERNRVDLAWSYAVARRESSFAPDARSTADAYGLMQLLPSTAKYVAKKRVTKQQLMKPATNIRLGTDYLEYLKRKTRGNEILATASYNAGYHRVKRWVPSEAMPAELWIELIPYRETRDYVKNVMAYRQVYHTKLGREGNVLAGILDMSIGGKPKR</sequence>
<dbReference type="Gene3D" id="1.10.1240.20">
    <property type="entry name" value="Lytic transglycosylase, superhelical linker domain"/>
    <property type="match status" value="1"/>
</dbReference>
<dbReference type="SUPFAM" id="SSF53955">
    <property type="entry name" value="Lysozyme-like"/>
    <property type="match status" value="1"/>
</dbReference>
<dbReference type="Proteomes" id="UP000076643">
    <property type="component" value="Unassembled WGS sequence"/>
</dbReference>
<proteinExistence type="inferred from homology"/>
<dbReference type="Gene3D" id="1.25.20.10">
    <property type="entry name" value="Bacterial muramidases"/>
    <property type="match status" value="1"/>
</dbReference>
<dbReference type="InterPro" id="IPR012289">
    <property type="entry name" value="Lytic_TGlycosylase_superhlx_L"/>
</dbReference>
<dbReference type="STRING" id="43657.S4054249_00055"/>
<dbReference type="InterPro" id="IPR008258">
    <property type="entry name" value="Transglycosylase_SLT_dom_1"/>
</dbReference>
<accession>A0A166YBE3</accession>
<dbReference type="InterPro" id="IPR037061">
    <property type="entry name" value="Lytic_TGlycoase_superhlx_L_sf"/>
</dbReference>
<reference evidence="6 7" key="1">
    <citation type="submission" date="2013-07" db="EMBL/GenBank/DDBJ databases">
        <title>Comparative Genomic and Metabolomic Analysis of Twelve Strains of Pseudoalteromonas luteoviolacea.</title>
        <authorList>
            <person name="Vynne N.G."/>
            <person name="Mansson M."/>
            <person name="Gram L."/>
        </authorList>
    </citation>
    <scope>NUCLEOTIDE SEQUENCE [LARGE SCALE GENOMIC DNA]</scope>
    <source>
        <strain evidence="6 7">DSM 6061</strain>
    </source>
</reference>
<gene>
    <name evidence="6" type="ORF">N475_10480</name>
</gene>
<dbReference type="InterPro" id="IPR008939">
    <property type="entry name" value="Lytic_TGlycosylase_superhlx_U"/>
</dbReference>
<dbReference type="PROSITE" id="PS00922">
    <property type="entry name" value="TRANSGLYCOSYLASE"/>
    <property type="match status" value="1"/>
</dbReference>
<evidence type="ECO:0000259" key="4">
    <source>
        <dbReference type="Pfam" id="PF01464"/>
    </source>
</evidence>
<evidence type="ECO:0000313" key="7">
    <source>
        <dbReference type="Proteomes" id="UP000076643"/>
    </source>
</evidence>
<dbReference type="Pfam" id="PF14718">
    <property type="entry name" value="SLT_L"/>
    <property type="match status" value="1"/>
</dbReference>
<evidence type="ECO:0000256" key="1">
    <source>
        <dbReference type="ARBA" id="ARBA00007734"/>
    </source>
</evidence>
<protein>
    <submittedName>
        <fullName evidence="6">Lytic transglycosylase</fullName>
    </submittedName>
</protein>
<comment type="caution">
    <text evidence="6">The sequence shown here is derived from an EMBL/GenBank/DDBJ whole genome shotgun (WGS) entry which is preliminary data.</text>
</comment>
<dbReference type="PROSITE" id="PS51257">
    <property type="entry name" value="PROKAR_LIPOPROTEIN"/>
    <property type="match status" value="1"/>
</dbReference>
<comment type="similarity">
    <text evidence="1">Belongs to the transglycosylase Slt family.</text>
</comment>
<name>A0A166YBE3_9GAMM</name>
<dbReference type="GO" id="GO:0004553">
    <property type="term" value="F:hydrolase activity, hydrolyzing O-glycosyl compounds"/>
    <property type="evidence" value="ECO:0007669"/>
    <property type="project" value="InterPro"/>
</dbReference>
<keyword evidence="2 3" id="KW-0732">Signal</keyword>